<feature type="compositionally biased region" description="Low complexity" evidence="6">
    <location>
        <begin position="461"/>
        <end position="474"/>
    </location>
</feature>
<evidence type="ECO:0000256" key="5">
    <source>
        <dbReference type="PROSITE-ProRule" id="PRU00723"/>
    </source>
</evidence>
<keyword evidence="2 5" id="KW-0863">Zinc-finger</keyword>
<dbReference type="Gramene" id="Aco010544.1.mrna1">
    <property type="protein sequence ID" value="Aco010544.1.mrna1"/>
    <property type="gene ID" value="Aco010544.1.path1"/>
</dbReference>
<feature type="compositionally biased region" description="Basic and acidic residues" evidence="6">
    <location>
        <begin position="297"/>
        <end position="314"/>
    </location>
</feature>
<keyword evidence="1 5" id="KW-0479">Metal-binding</keyword>
<evidence type="ECO:0000256" key="3">
    <source>
        <dbReference type="ARBA" id="ARBA00022833"/>
    </source>
</evidence>
<keyword evidence="8" id="KW-1185">Reference proteome</keyword>
<dbReference type="GO" id="GO:0008270">
    <property type="term" value="F:zinc ion binding"/>
    <property type="evidence" value="ECO:0007669"/>
    <property type="project" value="UniProtKB-KW"/>
</dbReference>
<reference evidence="9" key="2">
    <citation type="submission" date="2025-08" db="UniProtKB">
        <authorList>
            <consortium name="RefSeq"/>
        </authorList>
    </citation>
    <scope>IDENTIFICATION</scope>
    <source>
        <tissue evidence="9">Leaf</tissue>
    </source>
</reference>
<dbReference type="OrthoDB" id="1935339at2759"/>
<name>A0A6P5F9T1_ANACO</name>
<dbReference type="InterPro" id="IPR052650">
    <property type="entry name" value="Zinc_finger_CCCH"/>
</dbReference>
<feature type="domain" description="C3H1-type" evidence="7">
    <location>
        <begin position="228"/>
        <end position="255"/>
    </location>
</feature>
<evidence type="ECO:0000313" key="8">
    <source>
        <dbReference type="Proteomes" id="UP000515123"/>
    </source>
</evidence>
<organism evidence="8 9">
    <name type="scientific">Ananas comosus</name>
    <name type="common">Pineapple</name>
    <name type="synonym">Ananas ananas</name>
    <dbReference type="NCBI Taxonomy" id="4615"/>
    <lineage>
        <taxon>Eukaryota</taxon>
        <taxon>Viridiplantae</taxon>
        <taxon>Streptophyta</taxon>
        <taxon>Embryophyta</taxon>
        <taxon>Tracheophyta</taxon>
        <taxon>Spermatophyta</taxon>
        <taxon>Magnoliopsida</taxon>
        <taxon>Liliopsida</taxon>
        <taxon>Poales</taxon>
        <taxon>Bromeliaceae</taxon>
        <taxon>Bromelioideae</taxon>
        <taxon>Ananas</taxon>
    </lineage>
</organism>
<keyword evidence="4" id="KW-0238">DNA-binding</keyword>
<evidence type="ECO:0000256" key="6">
    <source>
        <dbReference type="SAM" id="MobiDB-lite"/>
    </source>
</evidence>
<feature type="compositionally biased region" description="Basic and acidic residues" evidence="6">
    <location>
        <begin position="72"/>
        <end position="97"/>
    </location>
</feature>
<dbReference type="AlphaFoldDB" id="A0A6P5F9T1"/>
<sequence>MARCAESEPGSPAEDEEEKDEAEVEEEVEEEEEDDEEEEMELEEEEEVEEEEVEEEGEEDGEGDMPYSVDGDDTRTKVESGGRPEELKLNSSAHERSGANPASVSQLVDDNGGNITACDPLVEMQAARRNEVPIEALRDTKRYIDDAHDNYRSRIGSRGLNGSESGGNVFETHIENPKHDRIGEQNVPILHTNADLRSFENCSVSSLNSPRRRRRSSSPGTPLENSTKKPAVICDFFARGWCIKGNSCTFLHQKELVITDSQSPKDVGGPCKKDGVADHTDSAQAERSKLSTDSTEGAERSKLPTGSAKEEETPKLSASFEPRDSLNAETSSEIDHQRALVLAYGGENHTLPHLSGEHHLHASKTVEEGFIAQDDSQSNRTSTFPRNQLGRPQMIREEYQQPFGIKRTYLGYINHHASGWGKEPLSFSNQQGHYSIYDSRSSYSSSKLLNPTIDYSLNPLTGSPSSNRGSTPSSLEHINGGGKYDSWSASLPRSSSPFFSRSEVESSTHQKILREKRAEIQGNAWENSVPFRSSFCSLHLGKPAPQNQYDPFVDSLDPLKGGNISDNTGLSGNPTHGSNAQKATTVSGNPGHGFNAQKVSTDLSGNPNHGSNSQKATNALPPPHEELLDNKSSLELGGGHKSNPKDRKEKVSHVNEGANAKEANCDIKQVEKAKSDKESKALKVFRSALVDCVKELVKPFWREGRLSKDSHNTIVKKAVEKVLGAIQQVPTNTEAVNNYLSSSKPKLLKLVEGYVQKYGKS</sequence>
<dbReference type="InterPro" id="IPR036855">
    <property type="entry name" value="Znf_CCCH_sf"/>
</dbReference>
<dbReference type="Pfam" id="PF00642">
    <property type="entry name" value="zf-CCCH"/>
    <property type="match status" value="1"/>
</dbReference>
<dbReference type="SUPFAM" id="SSF90229">
    <property type="entry name" value="CCCH zinc finger"/>
    <property type="match status" value="1"/>
</dbReference>
<evidence type="ECO:0000256" key="1">
    <source>
        <dbReference type="ARBA" id="ARBA00022723"/>
    </source>
</evidence>
<feature type="region of interest" description="Disordered" evidence="6">
    <location>
        <begin position="459"/>
        <end position="479"/>
    </location>
</feature>
<feature type="region of interest" description="Disordered" evidence="6">
    <location>
        <begin position="549"/>
        <end position="660"/>
    </location>
</feature>
<dbReference type="RefSeq" id="XP_020092709.1">
    <property type="nucleotide sequence ID" value="XM_020237120.1"/>
</dbReference>
<feature type="compositionally biased region" description="Basic and acidic residues" evidence="6">
    <location>
        <begin position="271"/>
        <end position="290"/>
    </location>
</feature>
<accession>A0A6P5F9T1</accession>
<dbReference type="PANTHER" id="PTHR36886:SF3">
    <property type="entry name" value="PROTEIN FRIGIDA-ESSENTIAL 1"/>
    <property type="match status" value="1"/>
</dbReference>
<dbReference type="GeneID" id="109713146"/>
<evidence type="ECO:0000256" key="4">
    <source>
        <dbReference type="ARBA" id="ARBA00023125"/>
    </source>
</evidence>
<evidence type="ECO:0000313" key="9">
    <source>
        <dbReference type="RefSeq" id="XP_020092709.1"/>
    </source>
</evidence>
<feature type="compositionally biased region" description="Polar residues" evidence="6">
    <location>
        <begin position="597"/>
        <end position="617"/>
    </location>
</feature>
<proteinExistence type="predicted"/>
<dbReference type="GO" id="GO:0003677">
    <property type="term" value="F:DNA binding"/>
    <property type="evidence" value="ECO:0007669"/>
    <property type="project" value="UniProtKB-KW"/>
</dbReference>
<evidence type="ECO:0000256" key="2">
    <source>
        <dbReference type="ARBA" id="ARBA00022771"/>
    </source>
</evidence>
<feature type="compositionally biased region" description="Polar residues" evidence="6">
    <location>
        <begin position="564"/>
        <end position="588"/>
    </location>
</feature>
<feature type="region of interest" description="Disordered" evidence="6">
    <location>
        <begin position="261"/>
        <end position="332"/>
    </location>
</feature>
<dbReference type="Proteomes" id="UP000515123">
    <property type="component" value="Linkage group 7"/>
</dbReference>
<dbReference type="PANTHER" id="PTHR36886">
    <property type="entry name" value="PROTEIN FRIGIDA-ESSENTIAL 1"/>
    <property type="match status" value="1"/>
</dbReference>
<gene>
    <name evidence="9" type="primary">LOC109713146</name>
</gene>
<feature type="region of interest" description="Disordered" evidence="6">
    <location>
        <begin position="1"/>
        <end position="104"/>
    </location>
</feature>
<dbReference type="PROSITE" id="PS50103">
    <property type="entry name" value="ZF_C3H1"/>
    <property type="match status" value="1"/>
</dbReference>
<feature type="zinc finger region" description="C3H1-type" evidence="5">
    <location>
        <begin position="228"/>
        <end position="255"/>
    </location>
</feature>
<keyword evidence="3 5" id="KW-0862">Zinc</keyword>
<reference evidence="8" key="1">
    <citation type="journal article" date="2015" name="Nat. Genet.">
        <title>The pineapple genome and the evolution of CAM photosynthesis.</title>
        <authorList>
            <person name="Ming R."/>
            <person name="VanBuren R."/>
            <person name="Wai C.M."/>
            <person name="Tang H."/>
            <person name="Schatz M.C."/>
            <person name="Bowers J.E."/>
            <person name="Lyons E."/>
            <person name="Wang M.L."/>
            <person name="Chen J."/>
            <person name="Biggers E."/>
            <person name="Zhang J."/>
            <person name="Huang L."/>
            <person name="Zhang L."/>
            <person name="Miao W."/>
            <person name="Zhang J."/>
            <person name="Ye Z."/>
            <person name="Miao C."/>
            <person name="Lin Z."/>
            <person name="Wang H."/>
            <person name="Zhou H."/>
            <person name="Yim W.C."/>
            <person name="Priest H.D."/>
            <person name="Zheng C."/>
            <person name="Woodhouse M."/>
            <person name="Edger P.P."/>
            <person name="Guyot R."/>
            <person name="Guo H.B."/>
            <person name="Guo H."/>
            <person name="Zheng G."/>
            <person name="Singh R."/>
            <person name="Sharma A."/>
            <person name="Min X."/>
            <person name="Zheng Y."/>
            <person name="Lee H."/>
            <person name="Gurtowski J."/>
            <person name="Sedlazeck F.J."/>
            <person name="Harkess A."/>
            <person name="McKain M.R."/>
            <person name="Liao Z."/>
            <person name="Fang J."/>
            <person name="Liu J."/>
            <person name="Zhang X."/>
            <person name="Zhang Q."/>
            <person name="Hu W."/>
            <person name="Qin Y."/>
            <person name="Wang K."/>
            <person name="Chen L.Y."/>
            <person name="Shirley N."/>
            <person name="Lin Y.R."/>
            <person name="Liu L.Y."/>
            <person name="Hernandez A.G."/>
            <person name="Wright C.L."/>
            <person name="Bulone V."/>
            <person name="Tuskan G.A."/>
            <person name="Heath K."/>
            <person name="Zee F."/>
            <person name="Moore P.H."/>
            <person name="Sunkar R."/>
            <person name="Leebens-Mack J.H."/>
            <person name="Mockler T."/>
            <person name="Bennetzen J.L."/>
            <person name="Freeling M."/>
            <person name="Sankoff D."/>
            <person name="Paterson A.H."/>
            <person name="Zhu X."/>
            <person name="Yang X."/>
            <person name="Smith J.A."/>
            <person name="Cushman J.C."/>
            <person name="Paull R.E."/>
            <person name="Yu Q."/>
        </authorList>
    </citation>
    <scope>NUCLEOTIDE SEQUENCE [LARGE SCALE GENOMIC DNA]</scope>
    <source>
        <strain evidence="8">cv. F153</strain>
    </source>
</reference>
<protein>
    <submittedName>
        <fullName evidence="9">Zinc finger CCCH domain-containing protein 36-like isoform X1</fullName>
    </submittedName>
</protein>
<dbReference type="InterPro" id="IPR000571">
    <property type="entry name" value="Znf_CCCH"/>
</dbReference>
<dbReference type="Gene3D" id="4.10.1000.10">
    <property type="entry name" value="Zinc finger, CCCH-type"/>
    <property type="match status" value="1"/>
</dbReference>
<evidence type="ECO:0000259" key="7">
    <source>
        <dbReference type="PROSITE" id="PS50103"/>
    </source>
</evidence>
<feature type="compositionally biased region" description="Basic and acidic residues" evidence="6">
    <location>
        <begin position="643"/>
        <end position="653"/>
    </location>
</feature>
<feature type="compositionally biased region" description="Acidic residues" evidence="6">
    <location>
        <begin position="13"/>
        <end position="63"/>
    </location>
</feature>
<feature type="region of interest" description="Disordered" evidence="6">
    <location>
        <begin position="201"/>
        <end position="226"/>
    </location>
</feature>